<comment type="caution">
    <text evidence="3">The sequence shown here is derived from an EMBL/GenBank/DDBJ whole genome shotgun (WGS) entry which is preliminary data.</text>
</comment>
<dbReference type="Proteomes" id="UP000032552">
    <property type="component" value="Unassembled WGS sequence"/>
</dbReference>
<dbReference type="SUPFAM" id="SSF53062">
    <property type="entry name" value="PTS system fructose IIA component-like"/>
    <property type="match status" value="1"/>
</dbReference>
<dbReference type="InterPro" id="IPR004701">
    <property type="entry name" value="PTS_EIIA_man-typ"/>
</dbReference>
<keyword evidence="1" id="KW-0808">Transferase</keyword>
<dbReference type="PANTHER" id="PTHR33799:SF1">
    <property type="entry name" value="PTS SYSTEM MANNOSE-SPECIFIC EIIAB COMPONENT-RELATED"/>
    <property type="match status" value="1"/>
</dbReference>
<evidence type="ECO:0000313" key="4">
    <source>
        <dbReference type="Proteomes" id="UP000032552"/>
    </source>
</evidence>
<dbReference type="PANTHER" id="PTHR33799">
    <property type="entry name" value="PTS PERMEASE-RELATED-RELATED"/>
    <property type="match status" value="1"/>
</dbReference>
<proteinExistence type="predicted"/>
<evidence type="ECO:0000313" key="3">
    <source>
        <dbReference type="EMBL" id="GAN38069.1"/>
    </source>
</evidence>
<sequence length="138" mass="15267">MKRTIVLASHHRLAEGLKDTLDFISGGGQDIVTLAAYLDNQPVEKQVDEVMTAFPADRDVVVLTDMTAGSVNQKFFKYRTRPHTHIISGMNLPLALGVAMEPADQYISDARIDALIQEAKDAIVNVNEIQVEEDDDDE</sequence>
<dbReference type="GO" id="GO:0016020">
    <property type="term" value="C:membrane"/>
    <property type="evidence" value="ECO:0007669"/>
    <property type="project" value="InterPro"/>
</dbReference>
<accession>A0A0C9Q0Z5</accession>
<organism evidence="3 4">
    <name type="scientific">Lacticaseibacillus paracasei NRIC 0644</name>
    <dbReference type="NCBI Taxonomy" id="1435038"/>
    <lineage>
        <taxon>Bacteria</taxon>
        <taxon>Bacillati</taxon>
        <taxon>Bacillota</taxon>
        <taxon>Bacilli</taxon>
        <taxon>Lactobacillales</taxon>
        <taxon>Lactobacillaceae</taxon>
        <taxon>Lacticaseibacillus</taxon>
    </lineage>
</organism>
<evidence type="ECO:0000259" key="2">
    <source>
        <dbReference type="PROSITE" id="PS51096"/>
    </source>
</evidence>
<dbReference type="PROSITE" id="PS51096">
    <property type="entry name" value="PTS_EIIA_TYPE_4"/>
    <property type="match status" value="1"/>
</dbReference>
<dbReference type="InterPro" id="IPR051471">
    <property type="entry name" value="Bacterial_PTS_sugar_comp"/>
</dbReference>
<feature type="domain" description="PTS EIIA type-4" evidence="2">
    <location>
        <begin position="2"/>
        <end position="123"/>
    </location>
</feature>
<dbReference type="EMBL" id="BAYM01000390">
    <property type="protein sequence ID" value="GAN38069.1"/>
    <property type="molecule type" value="Genomic_DNA"/>
</dbReference>
<dbReference type="RefSeq" id="WP_003573589.1">
    <property type="nucleotide sequence ID" value="NZ_BAYM01000390.1"/>
</dbReference>
<dbReference type="GO" id="GO:0016740">
    <property type="term" value="F:transferase activity"/>
    <property type="evidence" value="ECO:0007669"/>
    <property type="project" value="UniProtKB-KW"/>
</dbReference>
<dbReference type="Gene3D" id="3.40.50.510">
    <property type="entry name" value="Phosphotransferase system, mannose-type IIA component"/>
    <property type="match status" value="1"/>
</dbReference>
<dbReference type="SMR" id="A0A0C9Q0Z5"/>
<name>A0A0C9Q0Z5_LACPA</name>
<dbReference type="InterPro" id="IPR036662">
    <property type="entry name" value="PTS_EIIA_man-typ_sf"/>
</dbReference>
<gene>
    <name evidence="3" type="ORF">LC0644_2658</name>
</gene>
<protein>
    <submittedName>
        <fullName evidence="3">PTS system mannose/fructose-specific transportersubunit IIA</fullName>
    </submittedName>
</protein>
<dbReference type="AlphaFoldDB" id="A0A0C9Q0Z5"/>
<dbReference type="GO" id="GO:0009401">
    <property type="term" value="P:phosphoenolpyruvate-dependent sugar phosphotransferase system"/>
    <property type="evidence" value="ECO:0007669"/>
    <property type="project" value="InterPro"/>
</dbReference>
<evidence type="ECO:0000256" key="1">
    <source>
        <dbReference type="ARBA" id="ARBA00022679"/>
    </source>
</evidence>
<reference evidence="4" key="1">
    <citation type="submission" date="2014-05" db="EMBL/GenBank/DDBJ databases">
        <title>Whole genome sequencing of Lactobacillus casei NRIC0644.</title>
        <authorList>
            <person name="Atarashi H."/>
            <person name="Yoshida Y."/>
            <person name="Fujimura S."/>
            <person name="Tanaka N."/>
            <person name="Shiwa Y."/>
            <person name="Yoshikawa H."/>
            <person name="Okada S."/>
            <person name="Nakagawa J."/>
        </authorList>
    </citation>
    <scope>NUCLEOTIDE SEQUENCE [LARGE SCALE GENOMIC DNA]</scope>
    <source>
        <strain evidence="4">NRIC0644</strain>
    </source>
</reference>
<dbReference type="Pfam" id="PF03610">
    <property type="entry name" value="EIIA-man"/>
    <property type="match status" value="1"/>
</dbReference>